<proteinExistence type="predicted"/>
<dbReference type="AlphaFoldDB" id="A0A545UU05"/>
<accession>A0A545UU05</accession>
<evidence type="ECO:0000313" key="1">
    <source>
        <dbReference type="EMBL" id="TQV92946.1"/>
    </source>
</evidence>
<protein>
    <submittedName>
        <fullName evidence="1">Uncharacterized protein</fullName>
    </submittedName>
</protein>
<keyword evidence="2" id="KW-1185">Reference proteome</keyword>
<comment type="caution">
    <text evidence="1">The sequence shown here is derived from an EMBL/GenBank/DDBJ whole genome shotgun (WGS) entry which is preliminary data.</text>
</comment>
<evidence type="ECO:0000313" key="2">
    <source>
        <dbReference type="Proteomes" id="UP000315783"/>
    </source>
</evidence>
<sequence>MRTAQTSRGAFTILNYRNRFPIFRPFFAHAKNSFSRILVAILRIVTTQVRYWGIENGANTNYEGLFNQYNFQFRNCNNQQYVSIESGLGFATGQGVRRCLGQDIPRRRVAELPKKGGPALPLAAEELSLRTHH</sequence>
<name>A0A545UU05_9HYPO</name>
<dbReference type="EMBL" id="SPUK01000013">
    <property type="protein sequence ID" value="TQV92946.1"/>
    <property type="molecule type" value="Genomic_DNA"/>
</dbReference>
<organism evidence="1 2">
    <name type="scientific">Cordyceps javanica</name>
    <dbReference type="NCBI Taxonomy" id="43265"/>
    <lineage>
        <taxon>Eukaryota</taxon>
        <taxon>Fungi</taxon>
        <taxon>Dikarya</taxon>
        <taxon>Ascomycota</taxon>
        <taxon>Pezizomycotina</taxon>
        <taxon>Sordariomycetes</taxon>
        <taxon>Hypocreomycetidae</taxon>
        <taxon>Hypocreales</taxon>
        <taxon>Cordycipitaceae</taxon>
        <taxon>Cordyceps</taxon>
    </lineage>
</organism>
<reference evidence="1 2" key="1">
    <citation type="journal article" date="2019" name="Appl. Microbiol. Biotechnol.">
        <title>Genome sequence of Isaria javanica and comparative genome analysis insights into family S53 peptidase evolution in fungal entomopathogens.</title>
        <authorList>
            <person name="Lin R."/>
            <person name="Zhang X."/>
            <person name="Xin B."/>
            <person name="Zou M."/>
            <person name="Gao Y."/>
            <person name="Qin F."/>
            <person name="Hu Q."/>
            <person name="Xie B."/>
            <person name="Cheng X."/>
        </authorList>
    </citation>
    <scope>NUCLEOTIDE SEQUENCE [LARGE SCALE GENOMIC DNA]</scope>
    <source>
        <strain evidence="1 2">IJ1G</strain>
    </source>
</reference>
<dbReference type="Proteomes" id="UP000315783">
    <property type="component" value="Unassembled WGS sequence"/>
</dbReference>
<gene>
    <name evidence="1" type="ORF">IF1G_08249</name>
</gene>